<dbReference type="EC" id="3.2.1.-" evidence="10"/>
<evidence type="ECO:0000256" key="1">
    <source>
        <dbReference type="ARBA" id="ARBA00000365"/>
    </source>
</evidence>
<feature type="domain" description="Glycoside hydrolase family 38 central" evidence="11">
    <location>
        <begin position="356"/>
        <end position="436"/>
    </location>
</feature>
<evidence type="ECO:0000256" key="9">
    <source>
        <dbReference type="ARBA" id="ARBA00023295"/>
    </source>
</evidence>
<protein>
    <recommendedName>
        <fullName evidence="3 10">Alpha-mannosidase</fullName>
        <ecNumber evidence="10">3.2.1.-</ecNumber>
    </recommendedName>
</protein>
<evidence type="ECO:0000256" key="8">
    <source>
        <dbReference type="ARBA" id="ARBA00023180"/>
    </source>
</evidence>
<dbReference type="SUPFAM" id="SSF88688">
    <property type="entry name" value="Families 57/38 glycoside transferase middle domain"/>
    <property type="match status" value="1"/>
</dbReference>
<feature type="signal peptide" evidence="10">
    <location>
        <begin position="1"/>
        <end position="20"/>
    </location>
</feature>
<keyword evidence="13" id="KW-1185">Reference proteome</keyword>
<dbReference type="AlphaFoldDB" id="A0A9N9THP1"/>
<keyword evidence="6 10" id="KW-0862">Zinc</keyword>
<dbReference type="EMBL" id="OU900104">
    <property type="protein sequence ID" value="CAG9856046.1"/>
    <property type="molecule type" value="Genomic_DNA"/>
</dbReference>
<dbReference type="CDD" id="cd10810">
    <property type="entry name" value="GH38N_AMII_LAM_like"/>
    <property type="match status" value="1"/>
</dbReference>
<keyword evidence="4 10" id="KW-0479">Metal-binding</keyword>
<comment type="cofactor">
    <cofactor evidence="10">
        <name>Zn(2+)</name>
        <dbReference type="ChEBI" id="CHEBI:29105"/>
    </cofactor>
    <text evidence="10">Binds 1 zinc ion per subunit.</text>
</comment>
<dbReference type="Gene3D" id="2.60.40.1360">
    <property type="match status" value="1"/>
</dbReference>
<evidence type="ECO:0000256" key="6">
    <source>
        <dbReference type="ARBA" id="ARBA00022833"/>
    </source>
</evidence>
<dbReference type="GO" id="GO:0046872">
    <property type="term" value="F:metal ion binding"/>
    <property type="evidence" value="ECO:0007669"/>
    <property type="project" value="UniProtKB-KW"/>
</dbReference>
<dbReference type="GO" id="GO:0004559">
    <property type="term" value="F:alpha-mannosidase activity"/>
    <property type="evidence" value="ECO:0007669"/>
    <property type="project" value="UniProtKB-EC"/>
</dbReference>
<dbReference type="GO" id="GO:0030246">
    <property type="term" value="F:carbohydrate binding"/>
    <property type="evidence" value="ECO:0007669"/>
    <property type="project" value="InterPro"/>
</dbReference>
<dbReference type="Gene3D" id="2.70.98.30">
    <property type="entry name" value="Golgi alpha-mannosidase II, domain 4"/>
    <property type="match status" value="1"/>
</dbReference>
<dbReference type="Pfam" id="PF17677">
    <property type="entry name" value="Glyco_hydro38C2"/>
    <property type="match status" value="1"/>
</dbReference>
<name>A0A9N9THP1_PHYSR</name>
<dbReference type="InterPro" id="IPR013780">
    <property type="entry name" value="Glyco_hydro_b"/>
</dbReference>
<keyword evidence="5 10" id="KW-0378">Hydrolase</keyword>
<dbReference type="InterPro" id="IPR000602">
    <property type="entry name" value="Glyco_hydro_38_N"/>
</dbReference>
<dbReference type="PANTHER" id="PTHR11607:SF3">
    <property type="entry name" value="LYSOSOMAL ALPHA-MANNOSIDASE"/>
    <property type="match status" value="1"/>
</dbReference>
<keyword evidence="10" id="KW-0732">Signal</keyword>
<feature type="chain" id="PRO_5040539755" description="Alpha-mannosidase" evidence="10">
    <location>
        <begin position="21"/>
        <end position="1018"/>
    </location>
</feature>
<evidence type="ECO:0000256" key="10">
    <source>
        <dbReference type="RuleBase" id="RU361199"/>
    </source>
</evidence>
<evidence type="ECO:0000313" key="12">
    <source>
        <dbReference type="EMBL" id="CAG9856046.1"/>
    </source>
</evidence>
<proteinExistence type="inferred from homology"/>
<keyword evidence="9 10" id="KW-0326">Glycosidase</keyword>
<dbReference type="InterPro" id="IPR050843">
    <property type="entry name" value="Glycosyl_Hydrlase_38"/>
</dbReference>
<keyword evidence="7" id="KW-1015">Disulfide bond</keyword>
<dbReference type="Proteomes" id="UP001153712">
    <property type="component" value="Chromosome 11"/>
</dbReference>
<dbReference type="SUPFAM" id="SSF88713">
    <property type="entry name" value="Glycoside hydrolase/deacetylase"/>
    <property type="match status" value="1"/>
</dbReference>
<dbReference type="InterPro" id="IPR037094">
    <property type="entry name" value="Glyco_hydro_38_cen_sf"/>
</dbReference>
<dbReference type="GO" id="GO:0006013">
    <property type="term" value="P:mannose metabolic process"/>
    <property type="evidence" value="ECO:0007669"/>
    <property type="project" value="InterPro"/>
</dbReference>
<dbReference type="OrthoDB" id="2016903at2759"/>
<dbReference type="Gene3D" id="2.60.40.1180">
    <property type="entry name" value="Golgi alpha-mannosidase II"/>
    <property type="match status" value="1"/>
</dbReference>
<dbReference type="InterPro" id="IPR011682">
    <property type="entry name" value="Glyco_hydro_38_C"/>
</dbReference>
<dbReference type="InterPro" id="IPR015341">
    <property type="entry name" value="Glyco_hydro_38_cen"/>
</dbReference>
<dbReference type="FunFam" id="2.70.98.30:FF:000003">
    <property type="entry name" value="Alpha-mannosidase"/>
    <property type="match status" value="1"/>
</dbReference>
<dbReference type="SUPFAM" id="SSF74650">
    <property type="entry name" value="Galactose mutarotase-like"/>
    <property type="match status" value="1"/>
</dbReference>
<dbReference type="Pfam" id="PF07748">
    <property type="entry name" value="Glyco_hydro_38C"/>
    <property type="match status" value="1"/>
</dbReference>
<comment type="similarity">
    <text evidence="2 10">Belongs to the glycosyl hydrolase 38 family.</text>
</comment>
<keyword evidence="8" id="KW-0325">Glycoprotein</keyword>
<evidence type="ECO:0000256" key="7">
    <source>
        <dbReference type="ARBA" id="ARBA00023157"/>
    </source>
</evidence>
<dbReference type="InterPro" id="IPR027291">
    <property type="entry name" value="Glyco_hydro_38_N_sf"/>
</dbReference>
<dbReference type="Gene3D" id="1.20.1270.50">
    <property type="entry name" value="Glycoside hydrolase family 38, central domain"/>
    <property type="match status" value="2"/>
</dbReference>
<dbReference type="GO" id="GO:0005764">
    <property type="term" value="C:lysosome"/>
    <property type="evidence" value="ECO:0007669"/>
    <property type="project" value="TreeGrafter"/>
</dbReference>
<evidence type="ECO:0000256" key="3">
    <source>
        <dbReference type="ARBA" id="ARBA00012752"/>
    </source>
</evidence>
<dbReference type="FunFam" id="1.20.1270.50:FF:000003">
    <property type="entry name" value="Alpha-mannosidase"/>
    <property type="match status" value="1"/>
</dbReference>
<dbReference type="SMART" id="SM00872">
    <property type="entry name" value="Alpha-mann_mid"/>
    <property type="match status" value="1"/>
</dbReference>
<dbReference type="Gene3D" id="3.20.110.10">
    <property type="entry name" value="Glycoside hydrolase 38, N terminal domain"/>
    <property type="match status" value="1"/>
</dbReference>
<evidence type="ECO:0000256" key="2">
    <source>
        <dbReference type="ARBA" id="ARBA00009792"/>
    </source>
</evidence>
<reference evidence="12" key="1">
    <citation type="submission" date="2022-01" db="EMBL/GenBank/DDBJ databases">
        <authorList>
            <person name="King R."/>
        </authorList>
    </citation>
    <scope>NUCLEOTIDE SEQUENCE</scope>
</reference>
<dbReference type="InterPro" id="IPR011013">
    <property type="entry name" value="Gal_mutarotase_sf_dom"/>
</dbReference>
<evidence type="ECO:0000256" key="5">
    <source>
        <dbReference type="ARBA" id="ARBA00022801"/>
    </source>
</evidence>
<dbReference type="InterPro" id="IPR028995">
    <property type="entry name" value="Glyco_hydro_57/38_cen_sf"/>
</dbReference>
<dbReference type="Pfam" id="PF01074">
    <property type="entry name" value="Glyco_hydro_38N"/>
    <property type="match status" value="1"/>
</dbReference>
<dbReference type="FunFam" id="1.20.1270.50:FF:000002">
    <property type="entry name" value="Alpha-mannosidase"/>
    <property type="match status" value="1"/>
</dbReference>
<dbReference type="InterPro" id="IPR041147">
    <property type="entry name" value="GH38_C"/>
</dbReference>
<evidence type="ECO:0000259" key="11">
    <source>
        <dbReference type="SMART" id="SM00872"/>
    </source>
</evidence>
<sequence>MKMKLEGFISFLCAIPLIWGTPVHQKNTCGYASCPQTKSDRINVHIIPHSHNDVGWVLTENQYFTGVGATISVDNIITSVVQALKRSPKRKFTQVETAFFWQWWRKQSEKSKNEYKNLVETGQIEIANGGFTMNDEACVHYQSTIDQFTRGLRILNDTLGPCGAPRVGWQIDPFGHSREQALIFRQLGFDGAFFARLDFNDRLKRIEEKRLDFLWKSSPNFNDSEIFYAILKNHYGSPTGFCFDITCRDQPVNDDPGSFDYNADQVRSLFIKVLEDFEPHLTTNNILIPMGGDFNYESAEEQYLNIDRLLKLFANDGKYNVFYSTPSCYLKSVNNASPKLSVKTDDILPYADNEHAYWSGYFTSRPTIKRFERTANKILQANKQLRSVFKILSSNTTADTDPHLDTLRDSVAVMQHHDAITGTESQAVTYNYVDMMNAGIRSAEESIGLIIGTLLSKSQEKFDQLAFASCLLSNISICENSSKDRFLVAVYNPLSKAVSHPVALPVQNASYSVIGDDGEEIAAVDVLDAISDFGYVDSNDGEVSPKELVFAAEDVPPMGLKLYYVTKKGGNNQTQPPEEFEEIAVDEDLVFGTKDLNFVLDAKTNRLKSATMNGLTLNITQDFYYYPAAVGVINFVASGAYLFRPESSTKNAKNITDDNPVLERQYRGNFVEEAHIRINDWVKQIIRVYKGSGNNFIEFDWLVGPIEVPDSYLTGKEIINRFTVSGLNNSGVFYTDSNGRETMRRRRNERVDYEYDPTVEPISSNYYPVTARIALRDEEKQLEVAVFNDRSQGGSSLHDGELELMVHRRLLVDDNRGVSEALDEYEFRQPLVVRGKHYLMFGSTKEKNNSFAAVQRDFQSRMHLSPYTLVADATADNLKYETLKSLLNFKTQFISKALPDNVNILTLERWRDEEDTFLLRLEHLLEKDEDDNLSKEVTVDLNSIFGDYKVEDINETTLGANVWMEDYLNRDNKFKWNTQGNETINSEMERSAKVKPDGKVTLLPMEIRTFIVKITKTK</sequence>
<evidence type="ECO:0000256" key="4">
    <source>
        <dbReference type="ARBA" id="ARBA00022723"/>
    </source>
</evidence>
<accession>A0A9N9THP1</accession>
<dbReference type="PANTHER" id="PTHR11607">
    <property type="entry name" value="ALPHA-MANNOSIDASE"/>
    <property type="match status" value="1"/>
</dbReference>
<gene>
    <name evidence="12" type="ORF">PHYEVI_LOCUS2473</name>
</gene>
<evidence type="ECO:0000313" key="13">
    <source>
        <dbReference type="Proteomes" id="UP001153712"/>
    </source>
</evidence>
<organism evidence="12 13">
    <name type="scientific">Phyllotreta striolata</name>
    <name type="common">Striped flea beetle</name>
    <name type="synonym">Crioceris striolata</name>
    <dbReference type="NCBI Taxonomy" id="444603"/>
    <lineage>
        <taxon>Eukaryota</taxon>
        <taxon>Metazoa</taxon>
        <taxon>Ecdysozoa</taxon>
        <taxon>Arthropoda</taxon>
        <taxon>Hexapoda</taxon>
        <taxon>Insecta</taxon>
        <taxon>Pterygota</taxon>
        <taxon>Neoptera</taxon>
        <taxon>Endopterygota</taxon>
        <taxon>Coleoptera</taxon>
        <taxon>Polyphaga</taxon>
        <taxon>Cucujiformia</taxon>
        <taxon>Chrysomeloidea</taxon>
        <taxon>Chrysomelidae</taxon>
        <taxon>Galerucinae</taxon>
        <taxon>Alticini</taxon>
        <taxon>Phyllotreta</taxon>
    </lineage>
</organism>
<dbReference type="Pfam" id="PF09261">
    <property type="entry name" value="Alpha-mann_mid"/>
    <property type="match status" value="1"/>
</dbReference>
<dbReference type="InterPro" id="IPR011330">
    <property type="entry name" value="Glyco_hydro/deAcase_b/a-brl"/>
</dbReference>
<comment type="catalytic activity">
    <reaction evidence="1">
        <text>Hydrolysis of terminal, non-reducing alpha-D-mannose residues in alpha-D-mannosides.</text>
        <dbReference type="EC" id="3.2.1.24"/>
    </reaction>
</comment>